<protein>
    <submittedName>
        <fullName evidence="2">Uncharacterized protein</fullName>
    </submittedName>
</protein>
<dbReference type="EMBL" id="MFAB01000030">
    <property type="protein sequence ID" value="OGD68295.1"/>
    <property type="molecule type" value="Genomic_DNA"/>
</dbReference>
<evidence type="ECO:0000256" key="1">
    <source>
        <dbReference type="SAM" id="MobiDB-lite"/>
    </source>
</evidence>
<dbReference type="Proteomes" id="UP000176865">
    <property type="component" value="Unassembled WGS sequence"/>
</dbReference>
<evidence type="ECO:0000313" key="3">
    <source>
        <dbReference type="Proteomes" id="UP000176865"/>
    </source>
</evidence>
<organism evidence="2 3">
    <name type="scientific">Candidatus Campbellbacteria bacterium RIFCSPLOWO2_01_FULL_34_15</name>
    <dbReference type="NCBI Taxonomy" id="1797579"/>
    <lineage>
        <taxon>Bacteria</taxon>
        <taxon>Candidatus Campbelliibacteriota</taxon>
    </lineage>
</organism>
<sequence>MEEENINEGVLADEDLDAVIGGDVEPDICSCGECEECIAKDGECTCGDCDVCVANKEDGDDLGAEDLYDDVEPEDDLF</sequence>
<gene>
    <name evidence="2" type="ORF">A2996_02440</name>
</gene>
<reference evidence="2 3" key="1">
    <citation type="journal article" date="2016" name="Nat. Commun.">
        <title>Thousands of microbial genomes shed light on interconnected biogeochemical processes in an aquifer system.</title>
        <authorList>
            <person name="Anantharaman K."/>
            <person name="Brown C.T."/>
            <person name="Hug L.A."/>
            <person name="Sharon I."/>
            <person name="Castelle C.J."/>
            <person name="Probst A.J."/>
            <person name="Thomas B.C."/>
            <person name="Singh A."/>
            <person name="Wilkins M.J."/>
            <person name="Karaoz U."/>
            <person name="Brodie E.L."/>
            <person name="Williams K.H."/>
            <person name="Hubbard S.S."/>
            <person name="Banfield J.F."/>
        </authorList>
    </citation>
    <scope>NUCLEOTIDE SEQUENCE [LARGE SCALE GENOMIC DNA]</scope>
</reference>
<feature type="region of interest" description="Disordered" evidence="1">
    <location>
        <begin position="57"/>
        <end position="78"/>
    </location>
</feature>
<accession>A0A1F5ELL8</accession>
<dbReference type="AlphaFoldDB" id="A0A1F5ELL8"/>
<proteinExistence type="predicted"/>
<evidence type="ECO:0000313" key="2">
    <source>
        <dbReference type="EMBL" id="OGD68295.1"/>
    </source>
</evidence>
<feature type="compositionally biased region" description="Acidic residues" evidence="1">
    <location>
        <begin position="58"/>
        <end position="78"/>
    </location>
</feature>
<comment type="caution">
    <text evidence="2">The sequence shown here is derived from an EMBL/GenBank/DDBJ whole genome shotgun (WGS) entry which is preliminary data.</text>
</comment>
<name>A0A1F5ELL8_9BACT</name>